<dbReference type="PANTHER" id="PTHR11079">
    <property type="entry name" value="CYTOSINE DEAMINASE FAMILY MEMBER"/>
    <property type="match status" value="1"/>
</dbReference>
<organism>
    <name type="scientific">Pediculus humanus subsp. corporis</name>
    <name type="common">Body louse</name>
    <dbReference type="NCBI Taxonomy" id="121224"/>
    <lineage>
        <taxon>Eukaryota</taxon>
        <taxon>Metazoa</taxon>
        <taxon>Ecdysozoa</taxon>
        <taxon>Arthropoda</taxon>
        <taxon>Hexapoda</taxon>
        <taxon>Insecta</taxon>
        <taxon>Pterygota</taxon>
        <taxon>Neoptera</taxon>
        <taxon>Paraneoptera</taxon>
        <taxon>Psocodea</taxon>
        <taxon>Troctomorpha</taxon>
        <taxon>Phthiraptera</taxon>
        <taxon>Anoplura</taxon>
        <taxon>Pediculidae</taxon>
        <taxon>Pediculus</taxon>
    </lineage>
</organism>
<dbReference type="KEGG" id="phu:Phum_PHUM450450"/>
<dbReference type="Proteomes" id="UP000009046">
    <property type="component" value="Unassembled WGS sequence"/>
</dbReference>
<dbReference type="EMBL" id="AAZO01005490">
    <property type="status" value="NOT_ANNOTATED_CDS"/>
    <property type="molecule type" value="Genomic_DNA"/>
</dbReference>
<dbReference type="AlphaFoldDB" id="E0VUF9"/>
<dbReference type="GO" id="GO:0002100">
    <property type="term" value="P:tRNA wobble adenosine to inosine editing"/>
    <property type="evidence" value="ECO:0007669"/>
    <property type="project" value="TreeGrafter"/>
</dbReference>
<accession>E0VUF9</accession>
<dbReference type="HOGENOM" id="CLU_025810_8_1_1"/>
<evidence type="ECO:0000256" key="2">
    <source>
        <dbReference type="SAM" id="MobiDB-lite"/>
    </source>
</evidence>
<feature type="region of interest" description="Disordered" evidence="2">
    <location>
        <begin position="166"/>
        <end position="188"/>
    </location>
</feature>
<gene>
    <name evidence="5" type="primary">8230035</name>
    <name evidence="4" type="ORF">Phum_PHUM450450</name>
</gene>
<dbReference type="OMA" id="PCQMCAG"/>
<dbReference type="PROSITE" id="PS51747">
    <property type="entry name" value="CYT_DCMP_DEAMINASES_2"/>
    <property type="match status" value="1"/>
</dbReference>
<protein>
    <submittedName>
        <fullName evidence="4">tRNA-specific adenosine deaminase subunit TAD2, putative</fullName>
    </submittedName>
</protein>
<dbReference type="SUPFAM" id="SSF53927">
    <property type="entry name" value="Cytidine deaminase-like"/>
    <property type="match status" value="1"/>
</dbReference>
<reference evidence="4" key="2">
    <citation type="submission" date="2007-04" db="EMBL/GenBank/DDBJ databases">
        <title>The genome of the human body louse.</title>
        <authorList>
            <consortium name="The Human Body Louse Genome Consortium"/>
            <person name="Kirkness E."/>
            <person name="Walenz B."/>
            <person name="Hass B."/>
            <person name="Bruggner R."/>
            <person name="Strausberg R."/>
        </authorList>
    </citation>
    <scope>NUCLEOTIDE SEQUENCE</scope>
    <source>
        <strain evidence="4">USDA</strain>
    </source>
</reference>
<evidence type="ECO:0000256" key="1">
    <source>
        <dbReference type="ARBA" id="ARBA00022801"/>
    </source>
</evidence>
<dbReference type="GO" id="GO:0005737">
    <property type="term" value="C:cytoplasm"/>
    <property type="evidence" value="ECO:0007669"/>
    <property type="project" value="TreeGrafter"/>
</dbReference>
<feature type="domain" description="CMP/dCMP-type deaminase" evidence="3">
    <location>
        <begin position="11"/>
        <end position="127"/>
    </location>
</feature>
<dbReference type="CDD" id="cd01285">
    <property type="entry name" value="nucleoside_deaminase"/>
    <property type="match status" value="1"/>
</dbReference>
<keyword evidence="6" id="KW-1185">Reference proteome</keyword>
<dbReference type="Gene3D" id="3.40.140.10">
    <property type="entry name" value="Cytidine Deaminase, domain 2"/>
    <property type="match status" value="1"/>
</dbReference>
<reference evidence="5" key="3">
    <citation type="submission" date="2020-05" db="UniProtKB">
        <authorList>
            <consortium name="EnsemblMetazoa"/>
        </authorList>
    </citation>
    <scope>IDENTIFICATION</scope>
    <source>
        <strain evidence="5">USDA</strain>
    </source>
</reference>
<dbReference type="CTD" id="8230035"/>
<keyword evidence="1" id="KW-0378">Hydrolase</keyword>
<name>E0VUF9_PEDHC</name>
<evidence type="ECO:0000313" key="6">
    <source>
        <dbReference type="Proteomes" id="UP000009046"/>
    </source>
</evidence>
<dbReference type="PANTHER" id="PTHR11079:SF149">
    <property type="entry name" value="TRNA-SPECIFIC ADENOSINE DEAMINASE 2"/>
    <property type="match status" value="1"/>
</dbReference>
<dbReference type="RefSeq" id="XP_002429753.1">
    <property type="nucleotide sequence ID" value="XM_002429708.1"/>
</dbReference>
<evidence type="ECO:0000259" key="3">
    <source>
        <dbReference type="PROSITE" id="PS51747"/>
    </source>
</evidence>
<dbReference type="STRING" id="121224.E0VUF9"/>
<dbReference type="InterPro" id="IPR002125">
    <property type="entry name" value="CMP_dCMP_dom"/>
</dbReference>
<dbReference type="eggNOG" id="KOG1018">
    <property type="taxonomic scope" value="Eukaryota"/>
</dbReference>
<proteinExistence type="predicted"/>
<dbReference type="OrthoDB" id="408702at2759"/>
<dbReference type="InParanoid" id="E0VUF9"/>
<sequence>MDLKPINKPTQWQYDWMKIALGFAENALKNNEVPVGCIFVYDNEIIANGANTVNETKNATRHAEMNCIDTVLSWCKERNLNFTEVFKAMDVVVTVEPCIMCSAALFELKVKRITYGCKNYRFGGCSTVFDISKIYRNSNCVMVGGVYDEESINLLKDFYKGSNPNVPLSKAKKKKPKNLLGNQSDLNV</sequence>
<dbReference type="FunCoup" id="E0VUF9">
    <property type="interactions" value="806"/>
</dbReference>
<dbReference type="GO" id="GO:0005634">
    <property type="term" value="C:nucleus"/>
    <property type="evidence" value="ECO:0007669"/>
    <property type="project" value="TreeGrafter"/>
</dbReference>
<dbReference type="VEuPathDB" id="VectorBase:PHUM450450"/>
<dbReference type="EnsemblMetazoa" id="PHUM450450-RA">
    <property type="protein sequence ID" value="PHUM450450-PA"/>
    <property type="gene ID" value="PHUM450450"/>
</dbReference>
<dbReference type="GeneID" id="8230035"/>
<dbReference type="Pfam" id="PF00383">
    <property type="entry name" value="dCMP_cyt_deam_1"/>
    <property type="match status" value="1"/>
</dbReference>
<dbReference type="InterPro" id="IPR016193">
    <property type="entry name" value="Cytidine_deaminase-like"/>
</dbReference>
<evidence type="ECO:0000313" key="5">
    <source>
        <dbReference type="EnsemblMetazoa" id="PHUM450450-PA"/>
    </source>
</evidence>
<evidence type="ECO:0000313" key="4">
    <source>
        <dbReference type="EMBL" id="EEB17015.1"/>
    </source>
</evidence>
<dbReference type="EMBL" id="DS235786">
    <property type="protein sequence ID" value="EEB17015.1"/>
    <property type="molecule type" value="Genomic_DNA"/>
</dbReference>
<reference evidence="4" key="1">
    <citation type="submission" date="2007-04" db="EMBL/GenBank/DDBJ databases">
        <title>Annotation of Pediculus humanus corporis strain USDA.</title>
        <authorList>
            <person name="Kirkness E."/>
            <person name="Hannick L."/>
            <person name="Hass B."/>
            <person name="Bruggner R."/>
            <person name="Lawson D."/>
            <person name="Bidwell S."/>
            <person name="Joardar V."/>
            <person name="Caler E."/>
            <person name="Walenz B."/>
            <person name="Inman J."/>
            <person name="Schobel S."/>
            <person name="Galinsky K."/>
            <person name="Amedeo P."/>
            <person name="Strausberg R."/>
        </authorList>
    </citation>
    <scope>NUCLEOTIDE SEQUENCE</scope>
    <source>
        <strain evidence="4">USDA</strain>
    </source>
</reference>
<dbReference type="GO" id="GO:0052717">
    <property type="term" value="F:tRNA-specific adenosine-34 deaminase activity"/>
    <property type="evidence" value="ECO:0007669"/>
    <property type="project" value="TreeGrafter"/>
</dbReference>